<dbReference type="AlphaFoldDB" id="A0A645HNE1"/>
<accession>A0A645HNE1</accession>
<reference evidence="1" key="1">
    <citation type="submission" date="2019-08" db="EMBL/GenBank/DDBJ databases">
        <authorList>
            <person name="Kucharzyk K."/>
            <person name="Murdoch R.W."/>
            <person name="Higgins S."/>
            <person name="Loffler F."/>
        </authorList>
    </citation>
    <scope>NUCLEOTIDE SEQUENCE</scope>
</reference>
<organism evidence="1">
    <name type="scientific">bioreactor metagenome</name>
    <dbReference type="NCBI Taxonomy" id="1076179"/>
    <lineage>
        <taxon>unclassified sequences</taxon>
        <taxon>metagenomes</taxon>
        <taxon>ecological metagenomes</taxon>
    </lineage>
</organism>
<evidence type="ECO:0000313" key="1">
    <source>
        <dbReference type="EMBL" id="MPN37624.1"/>
    </source>
</evidence>
<protein>
    <submittedName>
        <fullName evidence="1">Uncharacterized protein</fullName>
    </submittedName>
</protein>
<name>A0A645HNE1_9ZZZZ</name>
<sequence length="84" mass="8989">MQGLVQIGDDITDILDPHRKPDQFGQHPRFDLLLLGQLAVGGAGGMQDAGAGVAQMNDQRNQLEVFYDLPTGLGSSFDAEGEYA</sequence>
<proteinExistence type="predicted"/>
<comment type="caution">
    <text evidence="1">The sequence shown here is derived from an EMBL/GenBank/DDBJ whole genome shotgun (WGS) entry which is preliminary data.</text>
</comment>
<dbReference type="EMBL" id="VSSQ01092382">
    <property type="protein sequence ID" value="MPN37624.1"/>
    <property type="molecule type" value="Genomic_DNA"/>
</dbReference>
<gene>
    <name evidence="1" type="ORF">SDC9_185144</name>
</gene>